<proteinExistence type="predicted"/>
<evidence type="ECO:0000313" key="3">
    <source>
        <dbReference type="Proteomes" id="UP000673394"/>
    </source>
</evidence>
<protein>
    <submittedName>
        <fullName evidence="2">Uncharacterized protein</fullName>
    </submittedName>
</protein>
<organism evidence="2 3">
    <name type="scientific">Paenibacillus lignilyticus</name>
    <dbReference type="NCBI Taxonomy" id="1172615"/>
    <lineage>
        <taxon>Bacteria</taxon>
        <taxon>Bacillati</taxon>
        <taxon>Bacillota</taxon>
        <taxon>Bacilli</taxon>
        <taxon>Bacillales</taxon>
        <taxon>Paenibacillaceae</taxon>
        <taxon>Paenibacillus</taxon>
    </lineage>
</organism>
<name>A0ABS5C7F6_9BACL</name>
<accession>A0ABS5C7F6</accession>
<keyword evidence="3" id="KW-1185">Reference proteome</keyword>
<feature type="chain" id="PRO_5047526882" evidence="1">
    <location>
        <begin position="25"/>
        <end position="127"/>
    </location>
</feature>
<evidence type="ECO:0000256" key="1">
    <source>
        <dbReference type="SAM" id="SignalP"/>
    </source>
</evidence>
<dbReference type="RefSeq" id="WP_210655661.1">
    <property type="nucleotide sequence ID" value="NZ_JAGKSP010000001.1"/>
</dbReference>
<reference evidence="2 3" key="1">
    <citation type="submission" date="2021-04" db="EMBL/GenBank/DDBJ databases">
        <title>Paenibacillus sp. DLE-14 whole genome sequence.</title>
        <authorList>
            <person name="Ham Y.J."/>
        </authorList>
    </citation>
    <scope>NUCLEOTIDE SEQUENCE [LARGE SCALE GENOMIC DNA]</scope>
    <source>
        <strain evidence="2 3">DLE-14</strain>
    </source>
</reference>
<evidence type="ECO:0000313" key="2">
    <source>
        <dbReference type="EMBL" id="MBP3961914.1"/>
    </source>
</evidence>
<dbReference type="EMBL" id="JAGKSP010000001">
    <property type="protein sequence ID" value="MBP3961914.1"/>
    <property type="molecule type" value="Genomic_DNA"/>
</dbReference>
<dbReference type="Proteomes" id="UP000673394">
    <property type="component" value="Unassembled WGS sequence"/>
</dbReference>
<comment type="caution">
    <text evidence="2">The sequence shown here is derived from an EMBL/GenBank/DDBJ whole genome shotgun (WGS) entry which is preliminary data.</text>
</comment>
<keyword evidence="1" id="KW-0732">Signal</keyword>
<feature type="signal peptide" evidence="1">
    <location>
        <begin position="1"/>
        <end position="24"/>
    </location>
</feature>
<gene>
    <name evidence="2" type="ORF">I8J30_04265</name>
</gene>
<sequence>MTAKKLTVLIGLMCMMGCSSPKLVQPDSPENVAMLVKQAIDHQNLQQLNLYFTDALKGSLSMGDWGQLKAISATGAELRTYSYLRMEDEILLLDIVKDPDSDMYKVQDIIQVPEASKAMFDQTLVSE</sequence>